<evidence type="ECO:0000256" key="1">
    <source>
        <dbReference type="ARBA" id="ARBA00004604"/>
    </source>
</evidence>
<comment type="function">
    <text evidence="9 10">Component of the 90S pre-ribosome involved in the maturation of rRNAs. Required for early cleavages of the pre-RNAs in the 40S ribosomal subunit maturation pathway.</text>
</comment>
<comment type="subunit">
    <text evidence="3 10">Associates with 90S and pre-40S pre-ribosomal particles.</text>
</comment>
<comment type="similarity">
    <text evidence="2 10">Belongs to the RRP36 family.</text>
</comment>
<feature type="region of interest" description="Disordered" evidence="12">
    <location>
        <begin position="44"/>
        <end position="221"/>
    </location>
</feature>
<evidence type="ECO:0000256" key="5">
    <source>
        <dbReference type="ARBA" id="ARBA00022552"/>
    </source>
</evidence>
<feature type="compositionally biased region" description="Polar residues" evidence="12">
    <location>
        <begin position="72"/>
        <end position="89"/>
    </location>
</feature>
<dbReference type="PANTHER" id="PTHR21738:SF0">
    <property type="entry name" value="RIBOSOMAL RNA PROCESSING PROTEIN 36 HOMOLOG"/>
    <property type="match status" value="1"/>
</dbReference>
<evidence type="ECO:0000256" key="8">
    <source>
        <dbReference type="ARBA" id="ARBA00023274"/>
    </source>
</evidence>
<keyword evidence="6 11" id="KW-0175">Coiled coil</keyword>
<evidence type="ECO:0000256" key="9">
    <source>
        <dbReference type="ARBA" id="ARBA00025053"/>
    </source>
</evidence>
<gene>
    <name evidence="13" type="ORF">N7G274_010264</name>
</gene>
<evidence type="ECO:0000313" key="13">
    <source>
        <dbReference type="EMBL" id="KAL2036979.1"/>
    </source>
</evidence>
<feature type="compositionally biased region" description="Basic and acidic residues" evidence="12">
    <location>
        <begin position="204"/>
        <end position="213"/>
    </location>
</feature>
<evidence type="ECO:0000256" key="12">
    <source>
        <dbReference type="SAM" id="MobiDB-lite"/>
    </source>
</evidence>
<evidence type="ECO:0000313" key="14">
    <source>
        <dbReference type="Proteomes" id="UP001590950"/>
    </source>
</evidence>
<evidence type="ECO:0000256" key="3">
    <source>
        <dbReference type="ARBA" id="ARBA00011167"/>
    </source>
</evidence>
<name>A0ABR3ZWS9_9LECA</name>
<accession>A0ABR3ZWS9</accession>
<keyword evidence="7 10" id="KW-0539">Nucleus</keyword>
<keyword evidence="8 10" id="KW-0687">Ribonucleoprotein</keyword>
<feature type="coiled-coil region" evidence="11">
    <location>
        <begin position="256"/>
        <end position="323"/>
    </location>
</feature>
<feature type="compositionally biased region" description="Basic and acidic residues" evidence="12">
    <location>
        <begin position="158"/>
        <end position="179"/>
    </location>
</feature>
<keyword evidence="14" id="KW-1185">Reference proteome</keyword>
<proteinExistence type="inferred from homology"/>
<feature type="compositionally biased region" description="Polar residues" evidence="12">
    <location>
        <begin position="144"/>
        <end position="157"/>
    </location>
</feature>
<feature type="compositionally biased region" description="Basic and acidic residues" evidence="12">
    <location>
        <begin position="337"/>
        <end position="350"/>
    </location>
</feature>
<evidence type="ECO:0000256" key="7">
    <source>
        <dbReference type="ARBA" id="ARBA00023242"/>
    </source>
</evidence>
<evidence type="ECO:0000256" key="11">
    <source>
        <dbReference type="SAM" id="Coils"/>
    </source>
</evidence>
<dbReference type="InterPro" id="IPR009292">
    <property type="entry name" value="RRP36"/>
</dbReference>
<keyword evidence="5 10" id="KW-0698">rRNA processing</keyword>
<dbReference type="PANTHER" id="PTHR21738">
    <property type="entry name" value="RIBOSOMAL RNA PROCESSING PROTEIN 36 HOMOLOG"/>
    <property type="match status" value="1"/>
</dbReference>
<evidence type="ECO:0000256" key="10">
    <source>
        <dbReference type="RuleBase" id="RU368027"/>
    </source>
</evidence>
<evidence type="ECO:0000256" key="4">
    <source>
        <dbReference type="ARBA" id="ARBA00022517"/>
    </source>
</evidence>
<keyword evidence="4 10" id="KW-0690">Ribosome biogenesis</keyword>
<feature type="compositionally biased region" description="Low complexity" evidence="12">
    <location>
        <begin position="113"/>
        <end position="124"/>
    </location>
</feature>
<comment type="subcellular location">
    <subcellularLocation>
        <location evidence="1 10">Nucleus</location>
        <location evidence="1 10">Nucleolus</location>
    </subcellularLocation>
</comment>
<sequence>MPRRKTRSVSADSFESINITKDGFPLTSNAQRLERRKGLLDVSSVRRLHPQKGDDDSELFTDSESEKFMSDAGSTIVFQGSQSKQSNESGGDKDDASENFKSDSSGSFPPDQAASISFGALAAAQETLGKRKRPNHDDGDDSNAENLTSHHTNPKLRQNGDTEALERKAGKKDTRDFSRPSKHAPTELSSKKAVSRTRSVVSTKRPDIRDPRFEPLTGPLDEQKLKKNYAFLDTYRDSEISELKAAIRKTKDADAIEKLKRALLSMESRKKAQERKELEQEVLRKHRKEEKEKIEKGKKPFYLKESERKKLALEERFKGMKGKQVDKVIERRRKKMAQRERRAMPDARRG</sequence>
<evidence type="ECO:0000256" key="2">
    <source>
        <dbReference type="ARBA" id="ARBA00009418"/>
    </source>
</evidence>
<dbReference type="Pfam" id="PF06102">
    <property type="entry name" value="RRP36"/>
    <property type="match status" value="1"/>
</dbReference>
<reference evidence="13 14" key="1">
    <citation type="submission" date="2024-09" db="EMBL/GenBank/DDBJ databases">
        <title>Rethinking Asexuality: The Enigmatic Case of Functional Sexual Genes in Lepraria (Stereocaulaceae).</title>
        <authorList>
            <person name="Doellman M."/>
            <person name="Sun Y."/>
            <person name="Barcenas-Pena A."/>
            <person name="Lumbsch H.T."/>
            <person name="Grewe F."/>
        </authorList>
    </citation>
    <scope>NUCLEOTIDE SEQUENCE [LARGE SCALE GENOMIC DNA]</scope>
    <source>
        <strain evidence="13 14">Mercado 3170</strain>
    </source>
</reference>
<organism evidence="13 14">
    <name type="scientific">Stereocaulon virgatum</name>
    <dbReference type="NCBI Taxonomy" id="373712"/>
    <lineage>
        <taxon>Eukaryota</taxon>
        <taxon>Fungi</taxon>
        <taxon>Dikarya</taxon>
        <taxon>Ascomycota</taxon>
        <taxon>Pezizomycotina</taxon>
        <taxon>Lecanoromycetes</taxon>
        <taxon>OSLEUM clade</taxon>
        <taxon>Lecanoromycetidae</taxon>
        <taxon>Lecanorales</taxon>
        <taxon>Lecanorineae</taxon>
        <taxon>Stereocaulaceae</taxon>
        <taxon>Stereocaulon</taxon>
    </lineage>
</organism>
<feature type="region of interest" description="Disordered" evidence="12">
    <location>
        <begin position="331"/>
        <end position="350"/>
    </location>
</feature>
<protein>
    <recommendedName>
        <fullName evidence="10">rRNA biogenesis protein RRP36</fullName>
    </recommendedName>
</protein>
<dbReference type="Proteomes" id="UP001590950">
    <property type="component" value="Unassembled WGS sequence"/>
</dbReference>
<dbReference type="EMBL" id="JBEFKJ010000046">
    <property type="protein sequence ID" value="KAL2036979.1"/>
    <property type="molecule type" value="Genomic_DNA"/>
</dbReference>
<evidence type="ECO:0000256" key="6">
    <source>
        <dbReference type="ARBA" id="ARBA00023054"/>
    </source>
</evidence>
<feature type="compositionally biased region" description="Basic and acidic residues" evidence="12">
    <location>
        <begin position="90"/>
        <end position="101"/>
    </location>
</feature>
<comment type="caution">
    <text evidence="13">The sequence shown here is derived from an EMBL/GenBank/DDBJ whole genome shotgun (WGS) entry which is preliminary data.</text>
</comment>